<protein>
    <recommendedName>
        <fullName evidence="4">FlgN protein</fullName>
    </recommendedName>
</protein>
<dbReference type="InterPro" id="IPR007809">
    <property type="entry name" value="FlgN-like"/>
</dbReference>
<dbReference type="AlphaFoldDB" id="A0A0H5SI76"/>
<name>A0A0H5SI76_HERHM</name>
<dbReference type="Proteomes" id="UP000236497">
    <property type="component" value="Unassembled WGS sequence"/>
</dbReference>
<reference evidence="2 3" key="1">
    <citation type="submission" date="2015-06" db="EMBL/GenBank/DDBJ databases">
        <authorList>
            <person name="Wibberg Daniel"/>
        </authorList>
    </citation>
    <scope>NUCLEOTIDE SEQUENCE [LARGE SCALE GENOMIC DNA]</scope>
    <source>
        <strain evidence="2 3">T3/55T</strain>
    </source>
</reference>
<feature type="coiled-coil region" evidence="1">
    <location>
        <begin position="79"/>
        <end position="116"/>
    </location>
</feature>
<keyword evidence="3" id="KW-1185">Reference proteome</keyword>
<accession>A0A0H5SI76</accession>
<evidence type="ECO:0000256" key="1">
    <source>
        <dbReference type="SAM" id="Coils"/>
    </source>
</evidence>
<dbReference type="GO" id="GO:0044780">
    <property type="term" value="P:bacterial-type flagellum assembly"/>
    <property type="evidence" value="ECO:0007669"/>
    <property type="project" value="InterPro"/>
</dbReference>
<organism evidence="2 3">
    <name type="scientific">Herbinix hemicellulosilytica</name>
    <dbReference type="NCBI Taxonomy" id="1564487"/>
    <lineage>
        <taxon>Bacteria</taxon>
        <taxon>Bacillati</taxon>
        <taxon>Bacillota</taxon>
        <taxon>Clostridia</taxon>
        <taxon>Lachnospirales</taxon>
        <taxon>Lachnospiraceae</taxon>
        <taxon>Herbinix</taxon>
    </lineage>
</organism>
<dbReference type="EMBL" id="CVTD020000023">
    <property type="protein sequence ID" value="CRZ35202.1"/>
    <property type="molecule type" value="Genomic_DNA"/>
</dbReference>
<evidence type="ECO:0000313" key="3">
    <source>
        <dbReference type="Proteomes" id="UP000236497"/>
    </source>
</evidence>
<evidence type="ECO:0008006" key="4">
    <source>
        <dbReference type="Google" id="ProtNLM"/>
    </source>
</evidence>
<dbReference type="OrthoDB" id="9798495at2"/>
<sequence>MELNNGYKKTYIQILIDSLNKKYTVLNELMQITIRQQNIINAEQFNDDEFMNTIALKEELINSLSELDKGFEMVYDRVREELKENGNSYQSEITSLKELVTKVTDLSVRLQVLEKTNKTGLEAVLSRKRKEIGKARISNETVANYYKNMSKRADSQSYFYDKKN</sequence>
<evidence type="ECO:0000313" key="2">
    <source>
        <dbReference type="EMBL" id="CRZ35202.1"/>
    </source>
</evidence>
<keyword evidence="1" id="KW-0175">Coiled coil</keyword>
<proteinExistence type="predicted"/>
<gene>
    <name evidence="2" type="ORF">HHT355_2004</name>
</gene>
<dbReference type="RefSeq" id="WP_103203293.1">
    <property type="nucleotide sequence ID" value="NZ_CVTD020000023.1"/>
</dbReference>
<dbReference type="Pfam" id="PF05130">
    <property type="entry name" value="FlgN"/>
    <property type="match status" value="1"/>
</dbReference>